<sequence length="118" mass="13781">MIPLLTMNAINHNLKLPFAQIQEFCQRWHITEFALFGSVLRDDFRPDSDIDVLVTFDPQFQRGLSETIQMRQELETLFGREVDLIVKTAIAKSENWLRRQQILESAQVIYATRSIISN</sequence>
<evidence type="ECO:0000256" key="3">
    <source>
        <dbReference type="ARBA" id="ARBA00022679"/>
    </source>
</evidence>
<evidence type="ECO:0000256" key="9">
    <source>
        <dbReference type="ARBA" id="ARBA00038276"/>
    </source>
</evidence>
<dbReference type="InterPro" id="IPR043519">
    <property type="entry name" value="NT_sf"/>
</dbReference>
<keyword evidence="6" id="KW-0547">Nucleotide-binding</keyword>
<protein>
    <submittedName>
        <fullName evidence="11">Nucleotidyltransferase family protein</fullName>
    </submittedName>
</protein>
<gene>
    <name evidence="11" type="ORF">J0895_11970</name>
</gene>
<keyword evidence="4" id="KW-0548">Nucleotidyltransferase</keyword>
<evidence type="ECO:0000256" key="4">
    <source>
        <dbReference type="ARBA" id="ARBA00022695"/>
    </source>
</evidence>
<evidence type="ECO:0000256" key="7">
    <source>
        <dbReference type="ARBA" id="ARBA00022840"/>
    </source>
</evidence>
<dbReference type="InterPro" id="IPR002934">
    <property type="entry name" value="Polymerase_NTP_transf_dom"/>
</dbReference>
<keyword evidence="5" id="KW-0479">Metal-binding</keyword>
<dbReference type="Pfam" id="PF01909">
    <property type="entry name" value="NTP_transf_2"/>
    <property type="match status" value="1"/>
</dbReference>
<evidence type="ECO:0000259" key="10">
    <source>
        <dbReference type="Pfam" id="PF01909"/>
    </source>
</evidence>
<keyword evidence="7" id="KW-0067">ATP-binding</keyword>
<comment type="caution">
    <text evidence="11">The sequence shown here is derived from an EMBL/GenBank/DDBJ whole genome shotgun (WGS) entry which is preliminary data.</text>
</comment>
<dbReference type="SUPFAM" id="SSF81301">
    <property type="entry name" value="Nucleotidyltransferase"/>
    <property type="match status" value="1"/>
</dbReference>
<reference evidence="11 12" key="1">
    <citation type="submission" date="2021-03" db="EMBL/GenBank/DDBJ databases">
        <title>Metabolic Capacity of the Antarctic Cyanobacterium Phormidium pseudopriestleyi that Sustains Oxygenic Photosynthesis in the Presence of Hydrogen Sulfide.</title>
        <authorList>
            <person name="Lumian J.E."/>
            <person name="Jungblut A.D."/>
            <person name="Dillon M.L."/>
            <person name="Hawes I."/>
            <person name="Doran P.T."/>
            <person name="Mackey T.J."/>
            <person name="Dick G.J."/>
            <person name="Grettenberger C.L."/>
            <person name="Sumner D.Y."/>
        </authorList>
    </citation>
    <scope>NUCLEOTIDE SEQUENCE [LARGE SCALE GENOMIC DNA]</scope>
    <source>
        <strain evidence="11 12">FRX01</strain>
    </source>
</reference>
<evidence type="ECO:0000256" key="2">
    <source>
        <dbReference type="ARBA" id="ARBA00022649"/>
    </source>
</evidence>
<dbReference type="Gene3D" id="3.30.460.10">
    <property type="entry name" value="Beta Polymerase, domain 2"/>
    <property type="match status" value="1"/>
</dbReference>
<dbReference type="EMBL" id="JAFLQW010000322">
    <property type="protein sequence ID" value="MBO0349814.1"/>
    <property type="molecule type" value="Genomic_DNA"/>
</dbReference>
<evidence type="ECO:0000256" key="5">
    <source>
        <dbReference type="ARBA" id="ARBA00022723"/>
    </source>
</evidence>
<keyword evidence="8" id="KW-0460">Magnesium</keyword>
<feature type="domain" description="Polymerase nucleotidyl transferase" evidence="10">
    <location>
        <begin position="21"/>
        <end position="108"/>
    </location>
</feature>
<accession>A0ABS3FRS3</accession>
<keyword evidence="3" id="KW-0808">Transferase</keyword>
<comment type="similarity">
    <text evidence="9">Belongs to the MntA antitoxin family.</text>
</comment>
<evidence type="ECO:0000256" key="6">
    <source>
        <dbReference type="ARBA" id="ARBA00022741"/>
    </source>
</evidence>
<keyword evidence="2" id="KW-1277">Toxin-antitoxin system</keyword>
<organism evidence="11 12">
    <name type="scientific">Phormidium pseudopriestleyi FRX01</name>
    <dbReference type="NCBI Taxonomy" id="1759528"/>
    <lineage>
        <taxon>Bacteria</taxon>
        <taxon>Bacillati</taxon>
        <taxon>Cyanobacteriota</taxon>
        <taxon>Cyanophyceae</taxon>
        <taxon>Oscillatoriophycideae</taxon>
        <taxon>Oscillatoriales</taxon>
        <taxon>Oscillatoriaceae</taxon>
        <taxon>Phormidium</taxon>
    </lineage>
</organism>
<evidence type="ECO:0000313" key="12">
    <source>
        <dbReference type="Proteomes" id="UP000664844"/>
    </source>
</evidence>
<proteinExistence type="inferred from homology"/>
<evidence type="ECO:0000256" key="8">
    <source>
        <dbReference type="ARBA" id="ARBA00022842"/>
    </source>
</evidence>
<dbReference type="InterPro" id="IPR052038">
    <property type="entry name" value="Type-VII_TA_antitoxin"/>
</dbReference>
<evidence type="ECO:0000313" key="11">
    <source>
        <dbReference type="EMBL" id="MBO0349814.1"/>
    </source>
</evidence>
<dbReference type="PANTHER" id="PTHR33571:SF12">
    <property type="entry name" value="BSL3053 PROTEIN"/>
    <property type="match status" value="1"/>
</dbReference>
<keyword evidence="12" id="KW-1185">Reference proteome</keyword>
<comment type="cofactor">
    <cofactor evidence="1">
        <name>Mg(2+)</name>
        <dbReference type="ChEBI" id="CHEBI:18420"/>
    </cofactor>
</comment>
<name>A0ABS3FRS3_9CYAN</name>
<dbReference type="PANTHER" id="PTHR33571">
    <property type="entry name" value="SSL8005 PROTEIN"/>
    <property type="match status" value="1"/>
</dbReference>
<evidence type="ECO:0000256" key="1">
    <source>
        <dbReference type="ARBA" id="ARBA00001946"/>
    </source>
</evidence>
<dbReference type="CDD" id="cd05403">
    <property type="entry name" value="NT_KNTase_like"/>
    <property type="match status" value="1"/>
</dbReference>
<dbReference type="Proteomes" id="UP000664844">
    <property type="component" value="Unassembled WGS sequence"/>
</dbReference>